<evidence type="ECO:0000256" key="10">
    <source>
        <dbReference type="ARBA" id="ARBA00048205"/>
    </source>
</evidence>
<feature type="binding site" evidence="14">
    <location>
        <begin position="11"/>
        <end position="13"/>
    </location>
    <ligand>
        <name>FMN</name>
        <dbReference type="ChEBI" id="CHEBI:58210"/>
    </ligand>
</feature>
<keyword evidence="17" id="KW-1185">Reference proteome</keyword>
<gene>
    <name evidence="16" type="ORF">SAMN04489866_10446</name>
</gene>
<dbReference type="InterPro" id="IPR024036">
    <property type="entry name" value="tRNA-dHydroUridine_Synthase_C"/>
</dbReference>
<dbReference type="AlphaFoldDB" id="A0A1G6VII7"/>
<comment type="similarity">
    <text evidence="12">Belongs to the dus family.</text>
</comment>
<comment type="function">
    <text evidence="2 12">Catalyzes the synthesis of 5,6-dihydrouridine (D), a modified base found in the D-loop of most tRNAs, via the reduction of the C5-C6 double bond in target uridines.</text>
</comment>
<organism evidence="16 17">
    <name type="scientific">Peptococcus niger</name>
    <dbReference type="NCBI Taxonomy" id="2741"/>
    <lineage>
        <taxon>Bacteria</taxon>
        <taxon>Bacillati</taxon>
        <taxon>Bacillota</taxon>
        <taxon>Clostridia</taxon>
        <taxon>Eubacteriales</taxon>
        <taxon>Peptococcaceae</taxon>
        <taxon>Peptococcus</taxon>
    </lineage>
</organism>
<dbReference type="GO" id="GO:0000049">
    <property type="term" value="F:tRNA binding"/>
    <property type="evidence" value="ECO:0007669"/>
    <property type="project" value="UniProtKB-KW"/>
</dbReference>
<evidence type="ECO:0000256" key="5">
    <source>
        <dbReference type="ARBA" id="ARBA00022643"/>
    </source>
</evidence>
<keyword evidence="7" id="KW-0521">NADP</keyword>
<evidence type="ECO:0000256" key="13">
    <source>
        <dbReference type="PIRSR" id="PIRSR006621-1"/>
    </source>
</evidence>
<dbReference type="InterPro" id="IPR013785">
    <property type="entry name" value="Aldolase_TIM"/>
</dbReference>
<reference evidence="16 17" key="1">
    <citation type="submission" date="2016-10" db="EMBL/GenBank/DDBJ databases">
        <authorList>
            <person name="de Groot N.N."/>
        </authorList>
    </citation>
    <scope>NUCLEOTIDE SEQUENCE [LARGE SCALE GENOMIC DNA]</scope>
    <source>
        <strain evidence="16 17">DSM 20475</strain>
    </source>
</reference>
<evidence type="ECO:0000256" key="3">
    <source>
        <dbReference type="ARBA" id="ARBA00022555"/>
    </source>
</evidence>
<keyword evidence="5 12" id="KW-0288">FMN</keyword>
<dbReference type="RefSeq" id="WP_091791512.1">
    <property type="nucleotide sequence ID" value="NZ_FNAF01000004.1"/>
</dbReference>
<sequence length="318" mass="33465">MLNKSPFGLAPMAGFSDRAMRLLARRYGCGWQITEMVSAKALVYHNKKTAGLLNTAGEEDPISVQIFGAEPAIMAEGAAIAVDQGARAIDINMGCPVPKVANNGEGSGLLKTPERACAVAAAVVQAVEVPVSVKIRIGWDKPLPNLPDFAAALAETGIRALTVHGRTRQAYYSGTADWAAIRSVVEAVSIPVYANGDVLAAEDGVRILQATGAAGALVGRGALGRPWFFAQLNAAHAGQPIPPDPSAAERAQLMVDHARLAIEDKGEALAMRELRKVLGHYVKGLPGAVRFRGGAAQMSTLEDLEHLLNHWLAEQTGA</sequence>
<dbReference type="STRING" id="2741.SAMN04489866_10446"/>
<feature type="binding site" evidence="14">
    <location>
        <position position="65"/>
    </location>
    <ligand>
        <name>FMN</name>
        <dbReference type="ChEBI" id="CHEBI:58210"/>
    </ligand>
</feature>
<comment type="catalytic activity">
    <reaction evidence="11">
        <text>a 5,6-dihydrouridine in tRNA + NAD(+) = a uridine in tRNA + NADH + H(+)</text>
        <dbReference type="Rhea" id="RHEA:54452"/>
        <dbReference type="Rhea" id="RHEA-COMP:13339"/>
        <dbReference type="Rhea" id="RHEA-COMP:13887"/>
        <dbReference type="ChEBI" id="CHEBI:15378"/>
        <dbReference type="ChEBI" id="CHEBI:57540"/>
        <dbReference type="ChEBI" id="CHEBI:57945"/>
        <dbReference type="ChEBI" id="CHEBI:65315"/>
        <dbReference type="ChEBI" id="CHEBI:74443"/>
    </reaction>
</comment>
<dbReference type="InterPro" id="IPR001269">
    <property type="entry name" value="DUS_fam"/>
</dbReference>
<dbReference type="Pfam" id="PF01207">
    <property type="entry name" value="Dus"/>
    <property type="match status" value="1"/>
</dbReference>
<dbReference type="InterPro" id="IPR018517">
    <property type="entry name" value="tRNA_hU_synthase_CS"/>
</dbReference>
<evidence type="ECO:0000313" key="16">
    <source>
        <dbReference type="EMBL" id="SDD53354.1"/>
    </source>
</evidence>
<evidence type="ECO:0000256" key="12">
    <source>
        <dbReference type="PIRNR" id="PIRNR006621"/>
    </source>
</evidence>
<evidence type="ECO:0000313" key="17">
    <source>
        <dbReference type="Proteomes" id="UP000198995"/>
    </source>
</evidence>
<evidence type="ECO:0000256" key="1">
    <source>
        <dbReference type="ARBA" id="ARBA00001917"/>
    </source>
</evidence>
<evidence type="ECO:0000256" key="9">
    <source>
        <dbReference type="ARBA" id="ARBA00023002"/>
    </source>
</evidence>
<dbReference type="InterPro" id="IPR035587">
    <property type="entry name" value="DUS-like_FMN-bd"/>
</dbReference>
<keyword evidence="3" id="KW-0820">tRNA-binding</keyword>
<feature type="active site" description="Proton donor" evidence="13">
    <location>
        <position position="95"/>
    </location>
</feature>
<evidence type="ECO:0000256" key="2">
    <source>
        <dbReference type="ARBA" id="ARBA00002790"/>
    </source>
</evidence>
<keyword evidence="14" id="KW-0547">Nucleotide-binding</keyword>
<dbReference type="PANTHER" id="PTHR45846:SF1">
    <property type="entry name" value="TRNA-DIHYDROURIDINE(47) SYNTHASE [NAD(P)(+)]-LIKE"/>
    <property type="match status" value="1"/>
</dbReference>
<evidence type="ECO:0000256" key="7">
    <source>
        <dbReference type="ARBA" id="ARBA00022857"/>
    </source>
</evidence>
<keyword evidence="4 12" id="KW-0285">Flavoprotein</keyword>
<dbReference type="PANTHER" id="PTHR45846">
    <property type="entry name" value="TRNA-DIHYDROURIDINE(47) SYNTHASE [NAD(P)(+)]-LIKE"/>
    <property type="match status" value="1"/>
</dbReference>
<dbReference type="GO" id="GO:0050660">
    <property type="term" value="F:flavin adenine dinucleotide binding"/>
    <property type="evidence" value="ECO:0007669"/>
    <property type="project" value="InterPro"/>
</dbReference>
<proteinExistence type="inferred from homology"/>
<dbReference type="NCBIfam" id="TIGR00737">
    <property type="entry name" value="nifR3_yhdG"/>
    <property type="match status" value="1"/>
</dbReference>
<evidence type="ECO:0000256" key="11">
    <source>
        <dbReference type="ARBA" id="ARBA00048802"/>
    </source>
</evidence>
<dbReference type="SUPFAM" id="SSF51395">
    <property type="entry name" value="FMN-linked oxidoreductases"/>
    <property type="match status" value="1"/>
</dbReference>
<dbReference type="InterPro" id="IPR004652">
    <property type="entry name" value="DusB-like"/>
</dbReference>
<feature type="binding site" evidence="14">
    <location>
        <position position="164"/>
    </location>
    <ligand>
        <name>FMN</name>
        <dbReference type="ChEBI" id="CHEBI:58210"/>
    </ligand>
</feature>
<dbReference type="Gene3D" id="3.20.20.70">
    <property type="entry name" value="Aldolase class I"/>
    <property type="match status" value="1"/>
</dbReference>
<protein>
    <recommendedName>
        <fullName evidence="12">tRNA-dihydrouridine synthase</fullName>
        <ecNumber evidence="12">1.3.1.-</ecNumber>
    </recommendedName>
</protein>
<dbReference type="PIRSF" id="PIRSF006621">
    <property type="entry name" value="Dus"/>
    <property type="match status" value="1"/>
</dbReference>
<comment type="cofactor">
    <cofactor evidence="1 12 14">
        <name>FMN</name>
        <dbReference type="ChEBI" id="CHEBI:58210"/>
    </cofactor>
</comment>
<accession>A0A1G6VII7</accession>
<keyword evidence="6 12" id="KW-0819">tRNA processing</keyword>
<name>A0A1G6VII7_PEPNI</name>
<evidence type="ECO:0000259" key="15">
    <source>
        <dbReference type="Pfam" id="PF01207"/>
    </source>
</evidence>
<dbReference type="OrthoDB" id="9764501at2"/>
<dbReference type="PROSITE" id="PS01136">
    <property type="entry name" value="UPF0034"/>
    <property type="match status" value="1"/>
</dbReference>
<keyword evidence="8" id="KW-0694">RNA-binding</keyword>
<evidence type="ECO:0000256" key="14">
    <source>
        <dbReference type="PIRSR" id="PIRSR006621-2"/>
    </source>
</evidence>
<feature type="binding site" evidence="14">
    <location>
        <begin position="219"/>
        <end position="220"/>
    </location>
    <ligand>
        <name>FMN</name>
        <dbReference type="ChEBI" id="CHEBI:58210"/>
    </ligand>
</feature>
<evidence type="ECO:0000256" key="8">
    <source>
        <dbReference type="ARBA" id="ARBA00022884"/>
    </source>
</evidence>
<keyword evidence="9 12" id="KW-0560">Oxidoreductase</keyword>
<evidence type="ECO:0000256" key="4">
    <source>
        <dbReference type="ARBA" id="ARBA00022630"/>
    </source>
</evidence>
<dbReference type="EC" id="1.3.1.-" evidence="12"/>
<feature type="domain" description="DUS-like FMN-binding" evidence="15">
    <location>
        <begin position="9"/>
        <end position="308"/>
    </location>
</feature>
<comment type="catalytic activity">
    <reaction evidence="10">
        <text>a 5,6-dihydrouridine in tRNA + NADP(+) = a uridine in tRNA + NADPH + H(+)</text>
        <dbReference type="Rhea" id="RHEA:23624"/>
        <dbReference type="Rhea" id="RHEA-COMP:13339"/>
        <dbReference type="Rhea" id="RHEA-COMP:13887"/>
        <dbReference type="ChEBI" id="CHEBI:15378"/>
        <dbReference type="ChEBI" id="CHEBI:57783"/>
        <dbReference type="ChEBI" id="CHEBI:58349"/>
        <dbReference type="ChEBI" id="CHEBI:65315"/>
        <dbReference type="ChEBI" id="CHEBI:74443"/>
    </reaction>
</comment>
<evidence type="ECO:0000256" key="6">
    <source>
        <dbReference type="ARBA" id="ARBA00022694"/>
    </source>
</evidence>
<dbReference type="Gene3D" id="1.10.1200.80">
    <property type="entry name" value="Putative flavin oxidoreducatase, domain 2"/>
    <property type="match status" value="1"/>
</dbReference>
<dbReference type="GO" id="GO:0017150">
    <property type="term" value="F:tRNA dihydrouridine synthase activity"/>
    <property type="evidence" value="ECO:0007669"/>
    <property type="project" value="InterPro"/>
</dbReference>
<dbReference type="EMBL" id="FNAF01000004">
    <property type="protein sequence ID" value="SDD53354.1"/>
    <property type="molecule type" value="Genomic_DNA"/>
</dbReference>
<feature type="binding site" evidence="14">
    <location>
        <position position="134"/>
    </location>
    <ligand>
        <name>FMN</name>
        <dbReference type="ChEBI" id="CHEBI:58210"/>
    </ligand>
</feature>
<dbReference type="Proteomes" id="UP000198995">
    <property type="component" value="Unassembled WGS sequence"/>
</dbReference>
<dbReference type="CDD" id="cd02801">
    <property type="entry name" value="DUS_like_FMN"/>
    <property type="match status" value="1"/>
</dbReference>